<comment type="caution">
    <text evidence="9">The sequence shown here is derived from an EMBL/GenBank/DDBJ whole genome shotgun (WGS) entry which is preliminary data.</text>
</comment>
<evidence type="ECO:0000256" key="3">
    <source>
        <dbReference type="ARBA" id="ARBA00006906"/>
    </source>
</evidence>
<dbReference type="Proteomes" id="UP001215503">
    <property type="component" value="Unassembled WGS sequence"/>
</dbReference>
<dbReference type="SUPFAM" id="SSF51569">
    <property type="entry name" value="Aldolase"/>
    <property type="match status" value="1"/>
</dbReference>
<dbReference type="CDD" id="cd00452">
    <property type="entry name" value="KDPG_aldolase"/>
    <property type="match status" value="1"/>
</dbReference>
<dbReference type="GO" id="GO:0008700">
    <property type="term" value="F:(R,S)-4-hydroxy-2-oxoglutarate aldolase activity"/>
    <property type="evidence" value="ECO:0007669"/>
    <property type="project" value="UniProtKB-EC"/>
</dbReference>
<gene>
    <name evidence="9" type="primary">eda</name>
    <name evidence="9" type="ORF">P2G67_12180</name>
</gene>
<keyword evidence="6 9" id="KW-0456">Lyase</keyword>
<evidence type="ECO:0000256" key="5">
    <source>
        <dbReference type="ARBA" id="ARBA00013063"/>
    </source>
</evidence>
<keyword evidence="10" id="KW-1185">Reference proteome</keyword>
<evidence type="ECO:0000313" key="9">
    <source>
        <dbReference type="EMBL" id="MDF2096735.1"/>
    </source>
</evidence>
<dbReference type="GO" id="GO:0008675">
    <property type="term" value="F:2-dehydro-3-deoxy-phosphogluconate aldolase activity"/>
    <property type="evidence" value="ECO:0007669"/>
    <property type="project" value="UniProtKB-EC"/>
</dbReference>
<dbReference type="EC" id="4.1.2.14" evidence="5"/>
<evidence type="ECO:0000313" key="10">
    <source>
        <dbReference type="Proteomes" id="UP001215503"/>
    </source>
</evidence>
<dbReference type="PANTHER" id="PTHR30246:SF1">
    <property type="entry name" value="2-DEHYDRO-3-DEOXY-6-PHOSPHOGALACTONATE ALDOLASE-RELATED"/>
    <property type="match status" value="1"/>
</dbReference>
<dbReference type="Pfam" id="PF01081">
    <property type="entry name" value="Aldolase"/>
    <property type="match status" value="1"/>
</dbReference>
<protein>
    <recommendedName>
        <fullName evidence="5">2-dehydro-3-deoxy-phosphogluconate aldolase</fullName>
        <ecNumber evidence="5">4.1.2.14</ecNumber>
    </recommendedName>
</protein>
<dbReference type="InterPro" id="IPR000887">
    <property type="entry name" value="Aldlse_KDPG_KHG"/>
</dbReference>
<name>A0ABT5YP47_9PROT</name>
<evidence type="ECO:0000256" key="1">
    <source>
        <dbReference type="ARBA" id="ARBA00000654"/>
    </source>
</evidence>
<proteinExistence type="inferred from homology"/>
<dbReference type="PROSITE" id="PS00159">
    <property type="entry name" value="ALDOLASE_KDPG_KHG_1"/>
    <property type="match status" value="1"/>
</dbReference>
<evidence type="ECO:0000256" key="6">
    <source>
        <dbReference type="ARBA" id="ARBA00023239"/>
    </source>
</evidence>
<keyword evidence="7" id="KW-0704">Schiff base</keyword>
<accession>A0ABT5YP47</accession>
<sequence length="210" mass="21595">MTFAMAGLLDRAPVIPVLTLERVEDAVPLGKALLAGGLPVIEITLRSAAALDAARAMIQALPDALVGLGTVLDRAQLHAAAEIGAAFAVSPGASAGLLQAAQAEDMPPLLPGAATAGEVMTLREAGYRDMKFFPAEVAGGIAWLKAVQPVFPDCRFCPTGGVSAERAPDYLSLDNVACVGGSWIAPSAAIRRGAWEEIEQRARAAAGVKK</sequence>
<evidence type="ECO:0000256" key="4">
    <source>
        <dbReference type="ARBA" id="ARBA00011233"/>
    </source>
</evidence>
<dbReference type="InterPro" id="IPR031337">
    <property type="entry name" value="KDPG/KHG_AS_1"/>
</dbReference>
<dbReference type="InterPro" id="IPR013785">
    <property type="entry name" value="Aldolase_TIM"/>
</dbReference>
<dbReference type="PROSITE" id="PS00160">
    <property type="entry name" value="ALDOLASE_KDPG_KHG_2"/>
    <property type="match status" value="1"/>
</dbReference>
<keyword evidence="8" id="KW-0119">Carbohydrate metabolism</keyword>
<dbReference type="InterPro" id="IPR031338">
    <property type="entry name" value="KDPG/KHG_AS_2"/>
</dbReference>
<comment type="subunit">
    <text evidence="4">Homotrimer.</text>
</comment>
<dbReference type="NCBIfam" id="TIGR01182">
    <property type="entry name" value="eda"/>
    <property type="match status" value="1"/>
</dbReference>
<dbReference type="RefSeq" id="WP_275823480.1">
    <property type="nucleotide sequence ID" value="NZ_JARHUD010000007.1"/>
</dbReference>
<dbReference type="EMBL" id="JARHUD010000007">
    <property type="protein sequence ID" value="MDF2096735.1"/>
    <property type="molecule type" value="Genomic_DNA"/>
</dbReference>
<dbReference type="Gene3D" id="3.20.20.70">
    <property type="entry name" value="Aldolase class I"/>
    <property type="match status" value="1"/>
</dbReference>
<reference evidence="9 10" key="1">
    <citation type="submission" date="2023-03" db="EMBL/GenBank/DDBJ databases">
        <title>Fodinicurvata sp. CAU 1616 isolated from sea sendiment.</title>
        <authorList>
            <person name="Kim W."/>
        </authorList>
    </citation>
    <scope>NUCLEOTIDE SEQUENCE [LARGE SCALE GENOMIC DNA]</scope>
    <source>
        <strain evidence="9 10">CAU 1616</strain>
    </source>
</reference>
<evidence type="ECO:0000256" key="2">
    <source>
        <dbReference type="ARBA" id="ARBA00004736"/>
    </source>
</evidence>
<comment type="catalytic activity">
    <reaction evidence="1">
        <text>2-dehydro-3-deoxy-6-phospho-D-gluconate = D-glyceraldehyde 3-phosphate + pyruvate</text>
        <dbReference type="Rhea" id="RHEA:17089"/>
        <dbReference type="ChEBI" id="CHEBI:15361"/>
        <dbReference type="ChEBI" id="CHEBI:57569"/>
        <dbReference type="ChEBI" id="CHEBI:59776"/>
        <dbReference type="EC" id="4.1.2.14"/>
    </reaction>
</comment>
<evidence type="ECO:0000256" key="7">
    <source>
        <dbReference type="ARBA" id="ARBA00023270"/>
    </source>
</evidence>
<organism evidence="9 10">
    <name type="scientific">Aquibaculum arenosum</name>
    <dbReference type="NCBI Taxonomy" id="3032591"/>
    <lineage>
        <taxon>Bacteria</taxon>
        <taxon>Pseudomonadati</taxon>
        <taxon>Pseudomonadota</taxon>
        <taxon>Alphaproteobacteria</taxon>
        <taxon>Rhodospirillales</taxon>
        <taxon>Rhodovibrionaceae</taxon>
        <taxon>Aquibaculum</taxon>
    </lineage>
</organism>
<dbReference type="NCBIfam" id="NF004325">
    <property type="entry name" value="PRK05718.1"/>
    <property type="match status" value="1"/>
</dbReference>
<dbReference type="PANTHER" id="PTHR30246">
    <property type="entry name" value="2-KETO-3-DEOXY-6-PHOSPHOGLUCONATE ALDOLASE"/>
    <property type="match status" value="1"/>
</dbReference>
<comment type="pathway">
    <text evidence="2">Carbohydrate acid metabolism; 2-dehydro-3-deoxy-D-gluconate degradation; D-glyceraldehyde 3-phosphate and pyruvate from 2-dehydro-3-deoxy-D-gluconate: step 2/2.</text>
</comment>
<evidence type="ECO:0000256" key="8">
    <source>
        <dbReference type="ARBA" id="ARBA00023277"/>
    </source>
</evidence>
<comment type="similarity">
    <text evidence="3">Belongs to the KHG/KDPG aldolase family.</text>
</comment>